<protein>
    <recommendedName>
        <fullName evidence="4">DUF308 domain-containing protein</fullName>
    </recommendedName>
</protein>
<evidence type="ECO:0000256" key="1">
    <source>
        <dbReference type="SAM" id="Phobius"/>
    </source>
</evidence>
<feature type="transmembrane region" description="Helical" evidence="1">
    <location>
        <begin position="121"/>
        <end position="141"/>
    </location>
</feature>
<keyword evidence="3" id="KW-1185">Reference proteome</keyword>
<gene>
    <name evidence="2" type="ORF">AVT10_04440</name>
</gene>
<keyword evidence="1" id="KW-0812">Transmembrane</keyword>
<feature type="transmembrane region" description="Helical" evidence="1">
    <location>
        <begin position="147"/>
        <end position="169"/>
    </location>
</feature>
<feature type="transmembrane region" description="Helical" evidence="1">
    <location>
        <begin position="91"/>
        <end position="109"/>
    </location>
</feature>
<sequence>MTRSINPHLLGWSAAAALLAVPFVAGAPWTPADYVFAAVMLGVAGGAIELGQRASTGLAYRAGTLVAVAAAFLLVWINAAVGFFGSEDKDVNAVFGLVLLVAVGGTLLARLRPRGVARAMAATAVTQFAIGLTGIAAGWAAPNPVGVRTTLGGTAFFCVLWLASAALFARAARQSAQSRTASPSI</sequence>
<dbReference type="Proteomes" id="UP000076609">
    <property type="component" value="Unassembled WGS sequence"/>
</dbReference>
<accession>A0ABR5YC36</accession>
<feature type="transmembrane region" description="Helical" evidence="1">
    <location>
        <begin position="36"/>
        <end position="52"/>
    </location>
</feature>
<reference evidence="3" key="1">
    <citation type="submission" date="2016-01" db="EMBL/GenBank/DDBJ databases">
        <title>Draft genome of Chromobacterium sp. F49.</title>
        <authorList>
            <person name="Hong K.W."/>
        </authorList>
    </citation>
    <scope>NUCLEOTIDE SEQUENCE [LARGE SCALE GENOMIC DNA]</scope>
    <source>
        <strain evidence="3">CN3</strain>
    </source>
</reference>
<proteinExistence type="predicted"/>
<evidence type="ECO:0008006" key="4">
    <source>
        <dbReference type="Google" id="ProtNLM"/>
    </source>
</evidence>
<organism evidence="2 3">
    <name type="scientific">Sphingomonas hankookensis</name>
    <dbReference type="NCBI Taxonomy" id="563996"/>
    <lineage>
        <taxon>Bacteria</taxon>
        <taxon>Pseudomonadati</taxon>
        <taxon>Pseudomonadota</taxon>
        <taxon>Alphaproteobacteria</taxon>
        <taxon>Sphingomonadales</taxon>
        <taxon>Sphingomonadaceae</taxon>
        <taxon>Sphingomonas</taxon>
    </lineage>
</organism>
<evidence type="ECO:0000313" key="3">
    <source>
        <dbReference type="Proteomes" id="UP000076609"/>
    </source>
</evidence>
<dbReference type="EMBL" id="LQQO01000034">
    <property type="protein sequence ID" value="KZE11504.1"/>
    <property type="molecule type" value="Genomic_DNA"/>
</dbReference>
<keyword evidence="1" id="KW-1133">Transmembrane helix</keyword>
<feature type="transmembrane region" description="Helical" evidence="1">
    <location>
        <begin position="64"/>
        <end position="85"/>
    </location>
</feature>
<keyword evidence="1" id="KW-0472">Membrane</keyword>
<evidence type="ECO:0000313" key="2">
    <source>
        <dbReference type="EMBL" id="KZE11504.1"/>
    </source>
</evidence>
<comment type="caution">
    <text evidence="2">The sequence shown here is derived from an EMBL/GenBank/DDBJ whole genome shotgun (WGS) entry which is preliminary data.</text>
</comment>
<name>A0ABR5YC36_9SPHN</name>
<dbReference type="RefSeq" id="WP_066692018.1">
    <property type="nucleotide sequence ID" value="NZ_CP117025.1"/>
</dbReference>